<evidence type="ECO:0000259" key="12">
    <source>
        <dbReference type="Pfam" id="PF00593"/>
    </source>
</evidence>
<dbReference type="NCBIfam" id="TIGR04057">
    <property type="entry name" value="SusC_RagA_signa"/>
    <property type="match status" value="1"/>
</dbReference>
<evidence type="ECO:0000256" key="6">
    <source>
        <dbReference type="ARBA" id="ARBA00023077"/>
    </source>
</evidence>
<evidence type="ECO:0008006" key="16">
    <source>
        <dbReference type="Google" id="ProtNLM"/>
    </source>
</evidence>
<keyword evidence="6 11" id="KW-0798">TonB box</keyword>
<evidence type="ECO:0000256" key="11">
    <source>
        <dbReference type="RuleBase" id="RU003357"/>
    </source>
</evidence>
<dbReference type="AlphaFoldDB" id="A0A0U3SGY6"/>
<dbReference type="GO" id="GO:0009279">
    <property type="term" value="C:cell outer membrane"/>
    <property type="evidence" value="ECO:0007669"/>
    <property type="project" value="UniProtKB-SubCell"/>
</dbReference>
<protein>
    <recommendedName>
        <fullName evidence="16">SusC/RagA family TonB-linked outer membrane protein</fullName>
    </recommendedName>
</protein>
<evidence type="ECO:0000259" key="13">
    <source>
        <dbReference type="Pfam" id="PF07715"/>
    </source>
</evidence>
<dbReference type="SUPFAM" id="SSF49464">
    <property type="entry name" value="Carboxypeptidase regulatory domain-like"/>
    <property type="match status" value="1"/>
</dbReference>
<keyword evidence="4 10" id="KW-0812">Transmembrane</keyword>
<dbReference type="Gene3D" id="2.40.170.20">
    <property type="entry name" value="TonB-dependent receptor, beta-barrel domain"/>
    <property type="match status" value="1"/>
</dbReference>
<evidence type="ECO:0000256" key="8">
    <source>
        <dbReference type="ARBA" id="ARBA00023170"/>
    </source>
</evidence>
<dbReference type="InterPro" id="IPR008969">
    <property type="entry name" value="CarboxyPept-like_regulatory"/>
</dbReference>
<comment type="subcellular location">
    <subcellularLocation>
        <location evidence="1 10">Cell outer membrane</location>
        <topology evidence="1 10">Multi-pass membrane protein</topology>
    </subcellularLocation>
</comment>
<keyword evidence="3 10" id="KW-1134">Transmembrane beta strand</keyword>
<evidence type="ECO:0000313" key="15">
    <source>
        <dbReference type="Proteomes" id="UP000059542"/>
    </source>
</evidence>
<keyword evidence="8" id="KW-0675">Receptor</keyword>
<organism evidence="14 15">
    <name type="scientific">Hymenobacter sedentarius</name>
    <dbReference type="NCBI Taxonomy" id="1411621"/>
    <lineage>
        <taxon>Bacteria</taxon>
        <taxon>Pseudomonadati</taxon>
        <taxon>Bacteroidota</taxon>
        <taxon>Cytophagia</taxon>
        <taxon>Cytophagales</taxon>
        <taxon>Hymenobacteraceae</taxon>
        <taxon>Hymenobacter</taxon>
    </lineage>
</organism>
<keyword evidence="2 10" id="KW-0813">Transport</keyword>
<dbReference type="InterPro" id="IPR023997">
    <property type="entry name" value="TonB-dep_OMP_SusC/RagA_CS"/>
</dbReference>
<dbReference type="InterPro" id="IPR036942">
    <property type="entry name" value="Beta-barrel_TonB_sf"/>
</dbReference>
<evidence type="ECO:0000256" key="1">
    <source>
        <dbReference type="ARBA" id="ARBA00004571"/>
    </source>
</evidence>
<dbReference type="STRING" id="1411621.AUC43_10270"/>
<feature type="domain" description="TonB-dependent receptor plug" evidence="13">
    <location>
        <begin position="98"/>
        <end position="221"/>
    </location>
</feature>
<dbReference type="InterPro" id="IPR039426">
    <property type="entry name" value="TonB-dep_rcpt-like"/>
</dbReference>
<dbReference type="Gene3D" id="2.170.130.10">
    <property type="entry name" value="TonB-dependent receptor, plug domain"/>
    <property type="match status" value="1"/>
</dbReference>
<dbReference type="GO" id="GO:0015344">
    <property type="term" value="F:siderophore uptake transmembrane transporter activity"/>
    <property type="evidence" value="ECO:0007669"/>
    <property type="project" value="TreeGrafter"/>
</dbReference>
<dbReference type="PANTHER" id="PTHR30069:SF29">
    <property type="entry name" value="HEMOGLOBIN AND HEMOGLOBIN-HAPTOGLOBIN-BINDING PROTEIN 1-RELATED"/>
    <property type="match status" value="1"/>
</dbReference>
<dbReference type="Pfam" id="PF13715">
    <property type="entry name" value="CarbopepD_reg_2"/>
    <property type="match status" value="1"/>
</dbReference>
<name>A0A0U3SGY6_9BACT</name>
<evidence type="ECO:0000256" key="5">
    <source>
        <dbReference type="ARBA" id="ARBA00022729"/>
    </source>
</evidence>
<keyword evidence="15" id="KW-1185">Reference proteome</keyword>
<proteinExistence type="inferred from homology"/>
<dbReference type="GO" id="GO:0044718">
    <property type="term" value="P:siderophore transmembrane transport"/>
    <property type="evidence" value="ECO:0007669"/>
    <property type="project" value="TreeGrafter"/>
</dbReference>
<dbReference type="InterPro" id="IPR037066">
    <property type="entry name" value="Plug_dom_sf"/>
</dbReference>
<accession>A0A0U3SGY6</accession>
<evidence type="ECO:0000256" key="2">
    <source>
        <dbReference type="ARBA" id="ARBA00022448"/>
    </source>
</evidence>
<keyword evidence="5" id="KW-0732">Signal</keyword>
<dbReference type="PANTHER" id="PTHR30069">
    <property type="entry name" value="TONB-DEPENDENT OUTER MEMBRANE RECEPTOR"/>
    <property type="match status" value="1"/>
</dbReference>
<dbReference type="EMBL" id="CP013909">
    <property type="protein sequence ID" value="ALW85446.1"/>
    <property type="molecule type" value="Genomic_DNA"/>
</dbReference>
<reference evidence="14 15" key="1">
    <citation type="submission" date="2015-12" db="EMBL/GenBank/DDBJ databases">
        <authorList>
            <person name="Shamseldin A."/>
            <person name="Moawad H."/>
            <person name="Abd El-Rahim W.M."/>
            <person name="Sadowsky M.J."/>
        </authorList>
    </citation>
    <scope>NUCLEOTIDE SEQUENCE [LARGE SCALE GENOMIC DNA]</scope>
    <source>
        <strain evidence="14 15">DG5B</strain>
    </source>
</reference>
<feature type="domain" description="TonB-dependent receptor-like beta-barrel" evidence="12">
    <location>
        <begin position="404"/>
        <end position="763"/>
    </location>
</feature>
<dbReference type="InterPro" id="IPR000531">
    <property type="entry name" value="Beta-barrel_TonB"/>
</dbReference>
<dbReference type="InterPro" id="IPR012910">
    <property type="entry name" value="Plug_dom"/>
</dbReference>
<dbReference type="NCBIfam" id="TIGR04056">
    <property type="entry name" value="OMP_RagA_SusC"/>
    <property type="match status" value="1"/>
</dbReference>
<keyword evidence="7 10" id="KW-0472">Membrane</keyword>
<dbReference type="Pfam" id="PF00593">
    <property type="entry name" value="TonB_dep_Rec_b-barrel"/>
    <property type="match status" value="1"/>
</dbReference>
<sequence length="1022" mass="110359">MAQTRSISGRITDQATGTGLPGVTVLLKGTTNGVSTNADGSFNLTVPETGGTLVFSSVGMTTQERAIGSDSQFTVSLATDTKQLTEVVVTGYGGSQDVKDITGSVTTVKAEKFLNQPVQSFDQALTGRAAGVQVTNTGGALGDAVTVRIRGSNSISGNSNPLYVIDGVPVSTRDNANVFNGGNGTRYNPLADINPNDIESVDVLKDASASAIYGSRAANGVIIITTKRGKSGQNRISFNSYVGLNEVTRLPKLLNAEDFIAIQNEKAANRFGATSPNAIIAKDVDVNGDGSPDRTDWLKQIYRKGVSQNYQVALQGGNDKASYYGSGDYSDQNGVIRTNRLRRGSVRLNLDITPKKWLKAGLGANYAQSQNNGVLTDGYLAGATISGYNAAPNLPVYGADGTYYLNAAGNLGQGNNTTTTSYIANAVSHPLAVLELNRNANTSRRLLANGYIEIQPITGLRLTSKYGVDYLDNFEDQYSDIRLSGLGRAYSGLIQDNRLDRTQTNWQNYANYDKTFAEKHNVSATVGLEYQETQEMQVYAGAQNTADPKFNAILDGLQSGTPFSGGTKFGNGFRSVFGRVAYNYGDRYYLQLSQRADEDSRFGANNQRGYFPAISAGWRINGESFMENVKFLSNLKLRGSYGLVGNSNGIGSYASRTLGGGGQYADLNGLSIVQIGNPDLKWETSKKLDVGLDAGFLGDRINMSFDFFNNDISGLLLNAPLPFQLGVPGGSIFRNVGSMYNRGVELTINTINVQAENGFRWTSSFNTSILKNQVTALNDPADIQSGVQRASIGSALGVYKLIRWAGVNPANGNGQFLDKDGNIKQYNPVTGTYLTATGEPTTPITQSDAVYLKETGYPTYYGGFDNTFSFKGLDLGVFLQYSGGNKIFNATRQGLLTNLYNNNIEEIKDRWTTPGQQTDVPRLYLADNTAQQSSTRWLEDGRFLRLRQVSLGYNLPKGINNVIGVSNLRVYAQVQNALVFTKYKGTDPEVNSNRNNTNVGYGIDNRSVPQTRSYTLGLNVSF</sequence>
<evidence type="ECO:0000256" key="7">
    <source>
        <dbReference type="ARBA" id="ARBA00023136"/>
    </source>
</evidence>
<dbReference type="SUPFAM" id="SSF56935">
    <property type="entry name" value="Porins"/>
    <property type="match status" value="1"/>
</dbReference>
<evidence type="ECO:0000256" key="10">
    <source>
        <dbReference type="PROSITE-ProRule" id="PRU01360"/>
    </source>
</evidence>
<dbReference type="KEGG" id="hyg:AUC43_10270"/>
<dbReference type="Gene3D" id="2.60.40.1120">
    <property type="entry name" value="Carboxypeptidase-like, regulatory domain"/>
    <property type="match status" value="1"/>
</dbReference>
<evidence type="ECO:0000256" key="9">
    <source>
        <dbReference type="ARBA" id="ARBA00023237"/>
    </source>
</evidence>
<dbReference type="PROSITE" id="PS52016">
    <property type="entry name" value="TONB_DEPENDENT_REC_3"/>
    <property type="match status" value="1"/>
</dbReference>
<evidence type="ECO:0000256" key="4">
    <source>
        <dbReference type="ARBA" id="ARBA00022692"/>
    </source>
</evidence>
<evidence type="ECO:0000256" key="3">
    <source>
        <dbReference type="ARBA" id="ARBA00022452"/>
    </source>
</evidence>
<dbReference type="InterPro" id="IPR023996">
    <property type="entry name" value="TonB-dep_OMP_SusC/RagA"/>
</dbReference>
<comment type="similarity">
    <text evidence="10 11">Belongs to the TonB-dependent receptor family.</text>
</comment>
<dbReference type="Pfam" id="PF07715">
    <property type="entry name" value="Plug"/>
    <property type="match status" value="1"/>
</dbReference>
<evidence type="ECO:0000313" key="14">
    <source>
        <dbReference type="EMBL" id="ALW85446.1"/>
    </source>
</evidence>
<gene>
    <name evidence="14" type="ORF">AUC43_10270</name>
</gene>
<keyword evidence="9 10" id="KW-0998">Cell outer membrane</keyword>
<dbReference type="Proteomes" id="UP000059542">
    <property type="component" value="Chromosome"/>
</dbReference>